<accession>A0A975GQW8</accession>
<dbReference type="EMBL" id="CP061800">
    <property type="protein sequence ID" value="QTA90329.1"/>
    <property type="molecule type" value="Genomic_DNA"/>
</dbReference>
<sequence length="79" mass="9256">MILEKIIIVNGGLRCVSSSLHLLSRCIGEIYREGRKRKDALKQDIIRLISCYFFLITMQHVVAKKHFFMLHKTRSQDHA</sequence>
<keyword evidence="1" id="KW-0812">Transmembrane</keyword>
<name>A0A975GQW8_9BACT</name>
<dbReference type="AlphaFoldDB" id="A0A975GQW8"/>
<keyword evidence="1" id="KW-1133">Transmembrane helix</keyword>
<keyword evidence="3" id="KW-1185">Reference proteome</keyword>
<evidence type="ECO:0000313" key="2">
    <source>
        <dbReference type="EMBL" id="QTA90329.1"/>
    </source>
</evidence>
<evidence type="ECO:0000313" key="3">
    <source>
        <dbReference type="Proteomes" id="UP000663722"/>
    </source>
</evidence>
<proteinExistence type="predicted"/>
<organism evidence="2 3">
    <name type="scientific">Desulfonema magnum</name>
    <dbReference type="NCBI Taxonomy" id="45655"/>
    <lineage>
        <taxon>Bacteria</taxon>
        <taxon>Pseudomonadati</taxon>
        <taxon>Thermodesulfobacteriota</taxon>
        <taxon>Desulfobacteria</taxon>
        <taxon>Desulfobacterales</taxon>
        <taxon>Desulfococcaceae</taxon>
        <taxon>Desulfonema</taxon>
    </lineage>
</organism>
<feature type="transmembrane region" description="Helical" evidence="1">
    <location>
        <begin position="45"/>
        <end position="63"/>
    </location>
</feature>
<evidence type="ECO:0000256" key="1">
    <source>
        <dbReference type="SAM" id="Phobius"/>
    </source>
</evidence>
<keyword evidence="1" id="KW-0472">Membrane</keyword>
<dbReference type="KEGG" id="dmm:dnm_063900"/>
<reference evidence="2" key="1">
    <citation type="journal article" date="2021" name="Microb. Physiol.">
        <title>Proteogenomic Insights into the Physiology of Marine, Sulfate-Reducing, Filamentous Desulfonema limicola and Desulfonema magnum.</title>
        <authorList>
            <person name="Schnaars V."/>
            <person name="Wohlbrand L."/>
            <person name="Scheve S."/>
            <person name="Hinrichs C."/>
            <person name="Reinhardt R."/>
            <person name="Rabus R."/>
        </authorList>
    </citation>
    <scope>NUCLEOTIDE SEQUENCE</scope>
    <source>
        <strain evidence="2">4be13</strain>
    </source>
</reference>
<gene>
    <name evidence="2" type="ORF">dnm_063900</name>
</gene>
<protein>
    <submittedName>
        <fullName evidence="2">Uncharacterized protein</fullName>
    </submittedName>
</protein>
<dbReference type="Proteomes" id="UP000663722">
    <property type="component" value="Chromosome"/>
</dbReference>